<keyword evidence="1" id="KW-1133">Transmembrane helix</keyword>
<proteinExistence type="predicted"/>
<accession>A0A3D9XST3</accession>
<dbReference type="EMBL" id="QTUJ01000002">
    <property type="protein sequence ID" value="REF69969.1"/>
    <property type="molecule type" value="Genomic_DNA"/>
</dbReference>
<gene>
    <name evidence="2" type="ORF">BDD41_2688</name>
</gene>
<dbReference type="RefSeq" id="WP_116222084.1">
    <property type="nucleotide sequence ID" value="NZ_CP038197.1"/>
</dbReference>
<evidence type="ECO:0000313" key="3">
    <source>
        <dbReference type="Proteomes" id="UP000256941"/>
    </source>
</evidence>
<dbReference type="Proteomes" id="UP000256941">
    <property type="component" value="Unassembled WGS sequence"/>
</dbReference>
<keyword evidence="1" id="KW-0812">Transmembrane</keyword>
<evidence type="ECO:0000256" key="1">
    <source>
        <dbReference type="SAM" id="Phobius"/>
    </source>
</evidence>
<dbReference type="AlphaFoldDB" id="A0A3D9XST3"/>
<feature type="transmembrane region" description="Helical" evidence="1">
    <location>
        <begin position="12"/>
        <end position="28"/>
    </location>
</feature>
<protein>
    <submittedName>
        <fullName evidence="2">Uncharacterized protein</fullName>
    </submittedName>
</protein>
<sequence>MQTIINAAAPHLLELIGLAITAIIGWGVRQASKRWGIEVEAKHREALHWALFTGAQLALERRLTGKAALDLILAYARRSVPDAIINLQPAPEVLTDLAKAKLEQVAAEKVKEASSAAVDKLADALRRAGAA</sequence>
<name>A0A3D9XST3_PARVE</name>
<reference evidence="2 3" key="1">
    <citation type="submission" date="2018-08" db="EMBL/GenBank/DDBJ databases">
        <title>Genomic Encyclopedia of Archaeal and Bacterial Type Strains, Phase II (KMG-II): from individual species to whole genera.</title>
        <authorList>
            <person name="Goeker M."/>
        </authorList>
    </citation>
    <scope>NUCLEOTIDE SEQUENCE [LARGE SCALE GENOMIC DNA]</scope>
    <source>
        <strain evidence="2 3">DSM 17099</strain>
    </source>
</reference>
<keyword evidence="1" id="KW-0472">Membrane</keyword>
<comment type="caution">
    <text evidence="2">The sequence shown here is derived from an EMBL/GenBank/DDBJ whole genome shotgun (WGS) entry which is preliminary data.</text>
</comment>
<organism evidence="2 3">
    <name type="scientific">Paracoccus versutus</name>
    <name type="common">Thiobacillus versutus</name>
    <dbReference type="NCBI Taxonomy" id="34007"/>
    <lineage>
        <taxon>Bacteria</taxon>
        <taxon>Pseudomonadati</taxon>
        <taxon>Pseudomonadota</taxon>
        <taxon>Alphaproteobacteria</taxon>
        <taxon>Rhodobacterales</taxon>
        <taxon>Paracoccaceae</taxon>
        <taxon>Paracoccus</taxon>
    </lineage>
</organism>
<evidence type="ECO:0000313" key="2">
    <source>
        <dbReference type="EMBL" id="REF69969.1"/>
    </source>
</evidence>